<feature type="domain" description="TIR" evidence="7">
    <location>
        <begin position="67"/>
        <end position="204"/>
    </location>
</feature>
<dbReference type="AlphaFoldDB" id="A0AAD9JIA6"/>
<evidence type="ECO:0000313" key="9">
    <source>
        <dbReference type="Proteomes" id="UP001209878"/>
    </source>
</evidence>
<dbReference type="SUPFAM" id="SSF52200">
    <property type="entry name" value="Toll/Interleukin receptor TIR domain"/>
    <property type="match status" value="1"/>
</dbReference>
<dbReference type="PROSITE" id="PS50104">
    <property type="entry name" value="TIR"/>
    <property type="match status" value="1"/>
</dbReference>
<dbReference type="PANTHER" id="PTHR24365">
    <property type="entry name" value="TOLL-LIKE RECEPTOR"/>
    <property type="match status" value="1"/>
</dbReference>
<keyword evidence="5 6" id="KW-0472">Membrane</keyword>
<organism evidence="8 9">
    <name type="scientific">Ridgeia piscesae</name>
    <name type="common">Tubeworm</name>
    <dbReference type="NCBI Taxonomy" id="27915"/>
    <lineage>
        <taxon>Eukaryota</taxon>
        <taxon>Metazoa</taxon>
        <taxon>Spiralia</taxon>
        <taxon>Lophotrochozoa</taxon>
        <taxon>Annelida</taxon>
        <taxon>Polychaeta</taxon>
        <taxon>Sedentaria</taxon>
        <taxon>Canalipalpata</taxon>
        <taxon>Sabellida</taxon>
        <taxon>Siboglinidae</taxon>
        <taxon>Ridgeia</taxon>
    </lineage>
</organism>
<dbReference type="Proteomes" id="UP001209878">
    <property type="component" value="Unassembled WGS sequence"/>
</dbReference>
<dbReference type="InterPro" id="IPR000157">
    <property type="entry name" value="TIR_dom"/>
</dbReference>
<evidence type="ECO:0000313" key="8">
    <source>
        <dbReference type="EMBL" id="KAK2153708.1"/>
    </source>
</evidence>
<dbReference type="EMBL" id="JAODUO010002268">
    <property type="protein sequence ID" value="KAK2153708.1"/>
    <property type="molecule type" value="Genomic_DNA"/>
</dbReference>
<evidence type="ECO:0000259" key="7">
    <source>
        <dbReference type="PROSITE" id="PS50104"/>
    </source>
</evidence>
<dbReference type="GO" id="GO:0038023">
    <property type="term" value="F:signaling receptor activity"/>
    <property type="evidence" value="ECO:0007669"/>
    <property type="project" value="TreeGrafter"/>
</dbReference>
<sequence length="215" mass="24656">MPTTQSNSDNDGDKSLATYLIPATIIFVLIASVLCVARYYRWKCAYAWNRFKKCTTLTDVQLDEVVYDRDAFICYNSNDSGWVCHDLLDHLDSSGISTVIHHRDFLPGSVLEEMIRESIDRSRFTVLVLSPDFLASNWCRLEMHIARNRIISEGRDVIVPIILREFPTSQVTRTLAGILTKSYLQWTDDPEGQALFWDKLITKLKHGGNLRPLEN</sequence>
<dbReference type="InterPro" id="IPR035897">
    <property type="entry name" value="Toll_tir_struct_dom_sf"/>
</dbReference>
<keyword evidence="3" id="KW-0732">Signal</keyword>
<dbReference type="Pfam" id="PF13676">
    <property type="entry name" value="TIR_2"/>
    <property type="match status" value="1"/>
</dbReference>
<dbReference type="SMART" id="SM00255">
    <property type="entry name" value="TIR"/>
    <property type="match status" value="1"/>
</dbReference>
<gene>
    <name evidence="8" type="ORF">NP493_2272g00016</name>
</gene>
<dbReference type="Gene3D" id="3.40.50.10140">
    <property type="entry name" value="Toll/interleukin-1 receptor homology (TIR) domain"/>
    <property type="match status" value="1"/>
</dbReference>
<evidence type="ECO:0000256" key="3">
    <source>
        <dbReference type="ARBA" id="ARBA00022729"/>
    </source>
</evidence>
<reference evidence="8" key="1">
    <citation type="journal article" date="2023" name="Mol. Biol. Evol.">
        <title>Third-Generation Sequencing Reveals the Adaptive Role of the Epigenome in Three Deep-Sea Polychaetes.</title>
        <authorList>
            <person name="Perez M."/>
            <person name="Aroh O."/>
            <person name="Sun Y."/>
            <person name="Lan Y."/>
            <person name="Juniper S.K."/>
            <person name="Young C.R."/>
            <person name="Angers B."/>
            <person name="Qian P.Y."/>
        </authorList>
    </citation>
    <scope>NUCLEOTIDE SEQUENCE</scope>
    <source>
        <strain evidence="8">R07B-5</strain>
    </source>
</reference>
<dbReference type="GO" id="GO:0007165">
    <property type="term" value="P:signal transduction"/>
    <property type="evidence" value="ECO:0007669"/>
    <property type="project" value="InterPro"/>
</dbReference>
<evidence type="ECO:0000256" key="5">
    <source>
        <dbReference type="ARBA" id="ARBA00023136"/>
    </source>
</evidence>
<keyword evidence="9" id="KW-1185">Reference proteome</keyword>
<keyword evidence="4 6" id="KW-1133">Transmembrane helix</keyword>
<evidence type="ECO:0000256" key="6">
    <source>
        <dbReference type="SAM" id="Phobius"/>
    </source>
</evidence>
<feature type="transmembrane region" description="Helical" evidence="6">
    <location>
        <begin position="20"/>
        <end position="40"/>
    </location>
</feature>
<comment type="subcellular location">
    <subcellularLocation>
        <location evidence="1">Membrane</location>
    </subcellularLocation>
</comment>
<evidence type="ECO:0000256" key="1">
    <source>
        <dbReference type="ARBA" id="ARBA00004370"/>
    </source>
</evidence>
<dbReference type="PANTHER" id="PTHR24365:SF530">
    <property type="entry name" value="MSTPROX-RELATED"/>
    <property type="match status" value="1"/>
</dbReference>
<keyword evidence="2 6" id="KW-0812">Transmembrane</keyword>
<proteinExistence type="predicted"/>
<evidence type="ECO:0000256" key="4">
    <source>
        <dbReference type="ARBA" id="ARBA00022989"/>
    </source>
</evidence>
<accession>A0AAD9JIA6</accession>
<protein>
    <recommendedName>
        <fullName evidence="7">TIR domain-containing protein</fullName>
    </recommendedName>
</protein>
<comment type="caution">
    <text evidence="8">The sequence shown here is derived from an EMBL/GenBank/DDBJ whole genome shotgun (WGS) entry which is preliminary data.</text>
</comment>
<name>A0AAD9JIA6_RIDPI</name>
<dbReference type="GO" id="GO:0005886">
    <property type="term" value="C:plasma membrane"/>
    <property type="evidence" value="ECO:0007669"/>
    <property type="project" value="TreeGrafter"/>
</dbReference>
<evidence type="ECO:0000256" key="2">
    <source>
        <dbReference type="ARBA" id="ARBA00022692"/>
    </source>
</evidence>